<dbReference type="AlphaFoldDB" id="A0A9P1CS18"/>
<evidence type="ECO:0000313" key="1">
    <source>
        <dbReference type="EMBL" id="CAI3997502.1"/>
    </source>
</evidence>
<comment type="caution">
    <text evidence="1">The sequence shown here is derived from an EMBL/GenBank/DDBJ whole genome shotgun (WGS) entry which is preliminary data.</text>
</comment>
<evidence type="ECO:0000313" key="2">
    <source>
        <dbReference type="EMBL" id="CAL1150877.1"/>
    </source>
</evidence>
<dbReference type="EMBL" id="CAMXCT020002339">
    <property type="protein sequence ID" value="CAL1150877.1"/>
    <property type="molecule type" value="Genomic_DNA"/>
</dbReference>
<proteinExistence type="predicted"/>
<evidence type="ECO:0000313" key="4">
    <source>
        <dbReference type="Proteomes" id="UP001152797"/>
    </source>
</evidence>
<gene>
    <name evidence="1" type="ORF">C1SCF055_LOCUS23878</name>
</gene>
<dbReference type="OrthoDB" id="432234at2759"/>
<evidence type="ECO:0000313" key="3">
    <source>
        <dbReference type="EMBL" id="CAL4784814.1"/>
    </source>
</evidence>
<dbReference type="Proteomes" id="UP001152797">
    <property type="component" value="Unassembled WGS sequence"/>
</dbReference>
<name>A0A9P1CS18_9DINO</name>
<dbReference type="EMBL" id="CAMXCT030002339">
    <property type="protein sequence ID" value="CAL4784814.1"/>
    <property type="molecule type" value="Genomic_DNA"/>
</dbReference>
<protein>
    <submittedName>
        <fullName evidence="3">SET domain-containing protein</fullName>
    </submittedName>
</protein>
<reference evidence="1" key="1">
    <citation type="submission" date="2022-10" db="EMBL/GenBank/DDBJ databases">
        <authorList>
            <person name="Chen Y."/>
            <person name="Dougan E. K."/>
            <person name="Chan C."/>
            <person name="Rhodes N."/>
            <person name="Thang M."/>
        </authorList>
    </citation>
    <scope>NUCLEOTIDE SEQUENCE</scope>
</reference>
<accession>A0A9P1CS18</accession>
<keyword evidence="4" id="KW-1185">Reference proteome</keyword>
<organism evidence="1">
    <name type="scientific">Cladocopium goreaui</name>
    <dbReference type="NCBI Taxonomy" id="2562237"/>
    <lineage>
        <taxon>Eukaryota</taxon>
        <taxon>Sar</taxon>
        <taxon>Alveolata</taxon>
        <taxon>Dinophyceae</taxon>
        <taxon>Suessiales</taxon>
        <taxon>Symbiodiniaceae</taxon>
        <taxon>Cladocopium</taxon>
    </lineage>
</organism>
<dbReference type="EMBL" id="CAMXCT010002339">
    <property type="protein sequence ID" value="CAI3997502.1"/>
    <property type="molecule type" value="Genomic_DNA"/>
</dbReference>
<sequence>MSLEQQNRDVTAEILHCSIGADLVAKLRSLEREDLRELAGRSLPPLVELQVAWLLRDIAKLEEILTTSSSHAVRIRASTALLKLDPAKLLRLISPEAGEEPSPLSSSCRHAALASLARLGHSALPTSLTLLNLKGLGARRTAARILLKAAKEPELVREQWPLLLRSLPFKAAFSMACRMPGLCLELLLQLPPPWPPQQLARVASVAVSASPEDALRLMQREQRSQGRWLVEPLTLAIVKGLSRKMAPEDMLRALGQWLPAPRRKPPDGLPEQWGALLARLAERASRRGEHLWPQVLGTTIQLMNCFDSGSAATLLVATLVKLPFGQLEVVTDQQLAEFFNSVELQHLGDVFQSLRAKGIAEQRLDAVPIRTVEATEALVKHFGQLQRLSSWPRLARQRLSQQLTSSKPMEVAGGQAPEVLGVLQGWQRCTKGYVVGWSAIADATPAPEGMVCNNLPAVVYVKFDTATSWQISGVPDANVYPVVTCRRVWYLDRQRRSPKLRVSRTQFPLAPQFAITAHVAQGQTIKEGVTTDLCIGPRGNPFTVYVAVTRVQGREKLLIFRPFDAAPFQKGIGLGRDLLLRHLRREPINWQDLLAKYCEERACSTCAERKPSTAFTAGQWKRDDKDRVCRECTKHYADAGTPWQCNVCKLWHVETNFPEKHRQRQCSFFRVCLTCEMKKPCFKCGVAKPEAEFGPAAWKARNAD</sequence>
<feature type="non-terminal residue" evidence="1">
    <location>
        <position position="1"/>
    </location>
</feature>
<reference evidence="2" key="2">
    <citation type="submission" date="2024-04" db="EMBL/GenBank/DDBJ databases">
        <authorList>
            <person name="Chen Y."/>
            <person name="Shah S."/>
            <person name="Dougan E. K."/>
            <person name="Thang M."/>
            <person name="Chan C."/>
        </authorList>
    </citation>
    <scope>NUCLEOTIDE SEQUENCE [LARGE SCALE GENOMIC DNA]</scope>
</reference>